<evidence type="ECO:0000259" key="4">
    <source>
        <dbReference type="Pfam" id="PF24883"/>
    </source>
</evidence>
<dbReference type="Proteomes" id="UP001203297">
    <property type="component" value="Unassembled WGS sequence"/>
</dbReference>
<dbReference type="PANTHER" id="PTHR10039">
    <property type="entry name" value="AMELOGENIN"/>
    <property type="match status" value="1"/>
</dbReference>
<dbReference type="Gene3D" id="3.40.50.300">
    <property type="entry name" value="P-loop containing nucleotide triphosphate hydrolases"/>
    <property type="match status" value="1"/>
</dbReference>
<feature type="repeat" description="ANK" evidence="2">
    <location>
        <begin position="733"/>
        <end position="766"/>
    </location>
</feature>
<feature type="domain" description="GPI inositol-deacylase winged helix" evidence="3">
    <location>
        <begin position="522"/>
        <end position="605"/>
    </location>
</feature>
<protein>
    <recommendedName>
        <fullName evidence="7">NACHT domain-containing protein</fullName>
    </recommendedName>
</protein>
<dbReference type="InterPro" id="IPR027417">
    <property type="entry name" value="P-loop_NTPase"/>
</dbReference>
<accession>A0AAD4M6E0</accession>
<dbReference type="Pfam" id="PF22939">
    <property type="entry name" value="WHD_GPIID"/>
    <property type="match status" value="1"/>
</dbReference>
<dbReference type="Pfam" id="PF00023">
    <property type="entry name" value="Ank"/>
    <property type="match status" value="1"/>
</dbReference>
<organism evidence="5 6">
    <name type="scientific">Multifurca ochricompacta</name>
    <dbReference type="NCBI Taxonomy" id="376703"/>
    <lineage>
        <taxon>Eukaryota</taxon>
        <taxon>Fungi</taxon>
        <taxon>Dikarya</taxon>
        <taxon>Basidiomycota</taxon>
        <taxon>Agaricomycotina</taxon>
        <taxon>Agaricomycetes</taxon>
        <taxon>Russulales</taxon>
        <taxon>Russulaceae</taxon>
        <taxon>Multifurca</taxon>
    </lineage>
</organism>
<gene>
    <name evidence="5" type="ORF">B0F90DRAFT_1667745</name>
</gene>
<dbReference type="Pfam" id="PF24883">
    <property type="entry name" value="NPHP3_N"/>
    <property type="match status" value="1"/>
</dbReference>
<dbReference type="SUPFAM" id="SSF48403">
    <property type="entry name" value="Ankyrin repeat"/>
    <property type="match status" value="1"/>
</dbReference>
<evidence type="ECO:0000256" key="1">
    <source>
        <dbReference type="ARBA" id="ARBA00022737"/>
    </source>
</evidence>
<feature type="repeat" description="ANK" evidence="2">
    <location>
        <begin position="802"/>
        <end position="835"/>
    </location>
</feature>
<evidence type="ECO:0000313" key="6">
    <source>
        <dbReference type="Proteomes" id="UP001203297"/>
    </source>
</evidence>
<dbReference type="Gene3D" id="1.25.40.20">
    <property type="entry name" value="Ankyrin repeat-containing domain"/>
    <property type="match status" value="1"/>
</dbReference>
<evidence type="ECO:0008006" key="7">
    <source>
        <dbReference type="Google" id="ProtNLM"/>
    </source>
</evidence>
<dbReference type="EMBL" id="WTXG01000012">
    <property type="protein sequence ID" value="KAI0301911.1"/>
    <property type="molecule type" value="Genomic_DNA"/>
</dbReference>
<dbReference type="InterPro" id="IPR054471">
    <property type="entry name" value="GPIID_WHD"/>
</dbReference>
<proteinExistence type="predicted"/>
<keyword evidence="6" id="KW-1185">Reference proteome</keyword>
<dbReference type="InterPro" id="IPR056884">
    <property type="entry name" value="NPHP3-like_N"/>
</dbReference>
<dbReference type="PANTHER" id="PTHR10039:SF14">
    <property type="entry name" value="NACHT DOMAIN-CONTAINING PROTEIN"/>
    <property type="match status" value="1"/>
</dbReference>
<dbReference type="Pfam" id="PF12796">
    <property type="entry name" value="Ank_2"/>
    <property type="match status" value="1"/>
</dbReference>
<keyword evidence="2" id="KW-0040">ANK repeat</keyword>
<reference evidence="5" key="1">
    <citation type="journal article" date="2022" name="New Phytol.">
        <title>Evolutionary transition to the ectomycorrhizal habit in the genomes of a hyperdiverse lineage of mushroom-forming fungi.</title>
        <authorList>
            <person name="Looney B."/>
            <person name="Miyauchi S."/>
            <person name="Morin E."/>
            <person name="Drula E."/>
            <person name="Courty P.E."/>
            <person name="Kohler A."/>
            <person name="Kuo A."/>
            <person name="LaButti K."/>
            <person name="Pangilinan J."/>
            <person name="Lipzen A."/>
            <person name="Riley R."/>
            <person name="Andreopoulos W."/>
            <person name="He G."/>
            <person name="Johnson J."/>
            <person name="Nolan M."/>
            <person name="Tritt A."/>
            <person name="Barry K.W."/>
            <person name="Grigoriev I.V."/>
            <person name="Nagy L.G."/>
            <person name="Hibbett D."/>
            <person name="Henrissat B."/>
            <person name="Matheny P.B."/>
            <person name="Labbe J."/>
            <person name="Martin F.M."/>
        </authorList>
    </citation>
    <scope>NUCLEOTIDE SEQUENCE</scope>
    <source>
        <strain evidence="5">BPL690</strain>
    </source>
</reference>
<dbReference type="PROSITE" id="PS50297">
    <property type="entry name" value="ANK_REP_REGION"/>
    <property type="match status" value="4"/>
</dbReference>
<evidence type="ECO:0000256" key="2">
    <source>
        <dbReference type="PROSITE-ProRule" id="PRU00023"/>
    </source>
</evidence>
<feature type="repeat" description="ANK" evidence="2">
    <location>
        <begin position="837"/>
        <end position="870"/>
    </location>
</feature>
<keyword evidence="1" id="KW-0677">Repeat</keyword>
<feature type="domain" description="Nephrocystin 3-like N-terminal" evidence="4">
    <location>
        <begin position="242"/>
        <end position="403"/>
    </location>
</feature>
<sequence length="902" mass="100380">MVQQASIAPASSSGQHNPLFDQALQKHLESLQPEDKQAFENCTAEDVLATVEQLNSNYAAQSLSNIAASIPGAQIGAIVWGALKFVIKTINAISDHFERIVGVLEEIAQSLPFYQDYALGFIALADVYNDILVVCSAVRRVFLKRGGALRSGPSILIQSLNPWNKAIEDVTQGLRRRERYSSAKWRTQIAYPTTQTVSTVSDKPLRESGVNDRRRDILASLPYEDCHSKHEDCLGVLPPEHNTGNWLLNREEFLNWAYNPYSRMLWVHGKPGVGKTVLAAIVIEWARNALISGKRPAVAFFYCEHDNPKKHDPRSLLATLLHQVLRQLTIGPRDDLDLDALSATQSLDKLCTSLKAACACLERIMPVFLVVDALDECSTTTRKRLLPLLISLGRDVRLLLTSRKEGDIGNALRNTPSISITAEDVKGDIHEYVSRKIRLAHDEDFSDESLEVGDAALLEEVSRTLIEGANGMFLWVQLQISHLQEQRTDYDIRDALKSLTKGLEPTFSRILKSIDRLPPSRRARAKRVLRWVACAEHPLSLCELSEAIVIQDMQQSWDKSRCVTRPTSLIEDCFNLVFCTESSWQSPDAKVQLIHSSVKEFLLQDPVVLGESLADYHVYPFSEVQVTIVEDCLKYLQLITQAAMQANFGRNILELPDLLESDSFSCSVNSCSRHRPPDSSGLSVTTENAKTSFIRPCLYVTWPLDSPFHTLSDLSWKMALTLPEPKARTASNRRQLPLHAAAANPYGCASVQYLLSYGADVNALNDQLRTPLHAAAGIWHRGIDSVRVLLEHGAKVNATDRDGFTPLHMAAQSEGSGESVKLLLEHGAKANAVSRIERKTPLHMAAKLQLGREAARHLLDNGADIEATDWRMQTPLHVAAEQAFTRSTTKGSPHYAGLRKWD</sequence>
<dbReference type="SUPFAM" id="SSF52540">
    <property type="entry name" value="P-loop containing nucleoside triphosphate hydrolases"/>
    <property type="match status" value="1"/>
</dbReference>
<name>A0AAD4M6E0_9AGAM</name>
<evidence type="ECO:0000259" key="3">
    <source>
        <dbReference type="Pfam" id="PF22939"/>
    </source>
</evidence>
<feature type="repeat" description="ANK" evidence="2">
    <location>
        <begin position="767"/>
        <end position="801"/>
    </location>
</feature>
<dbReference type="AlphaFoldDB" id="A0AAD4M6E0"/>
<dbReference type="InterPro" id="IPR002110">
    <property type="entry name" value="Ankyrin_rpt"/>
</dbReference>
<comment type="caution">
    <text evidence="5">The sequence shown here is derived from an EMBL/GenBank/DDBJ whole genome shotgun (WGS) entry which is preliminary data.</text>
</comment>
<dbReference type="SMART" id="SM00248">
    <property type="entry name" value="ANK"/>
    <property type="match status" value="4"/>
</dbReference>
<dbReference type="InterPro" id="IPR036770">
    <property type="entry name" value="Ankyrin_rpt-contain_sf"/>
</dbReference>
<evidence type="ECO:0000313" key="5">
    <source>
        <dbReference type="EMBL" id="KAI0301911.1"/>
    </source>
</evidence>
<dbReference type="PROSITE" id="PS50088">
    <property type="entry name" value="ANK_REPEAT"/>
    <property type="match status" value="4"/>
</dbReference>